<protein>
    <submittedName>
        <fullName evidence="2">Uncharacterized protein</fullName>
    </submittedName>
</protein>
<evidence type="ECO:0000313" key="2">
    <source>
        <dbReference type="EMBL" id="RUS70304.1"/>
    </source>
</evidence>
<organism evidence="2 3">
    <name type="scientific">Elysia chlorotica</name>
    <name type="common">Eastern emerald elysia</name>
    <name type="synonym">Sea slug</name>
    <dbReference type="NCBI Taxonomy" id="188477"/>
    <lineage>
        <taxon>Eukaryota</taxon>
        <taxon>Metazoa</taxon>
        <taxon>Spiralia</taxon>
        <taxon>Lophotrochozoa</taxon>
        <taxon>Mollusca</taxon>
        <taxon>Gastropoda</taxon>
        <taxon>Heterobranchia</taxon>
        <taxon>Euthyneura</taxon>
        <taxon>Panpulmonata</taxon>
        <taxon>Sacoglossa</taxon>
        <taxon>Placobranchoidea</taxon>
        <taxon>Plakobranchidae</taxon>
        <taxon>Elysia</taxon>
    </lineage>
</organism>
<dbReference type="EMBL" id="RQTK01001443">
    <property type="protein sequence ID" value="RUS70304.1"/>
    <property type="molecule type" value="Genomic_DNA"/>
</dbReference>
<evidence type="ECO:0000313" key="3">
    <source>
        <dbReference type="Proteomes" id="UP000271974"/>
    </source>
</evidence>
<sequence>MSIRLQLYKSNHTVFRSQIYFHVLLFERVFGGGGGEECSHSESHSHHTHHTTRPHTHTHTHTLEAPTKLNRRASSPSLLFCLDCKKCILCRVGHDEWWWN</sequence>
<name>A0A3S1AWS4_ELYCH</name>
<feature type="compositionally biased region" description="Basic residues" evidence="1">
    <location>
        <begin position="46"/>
        <end position="60"/>
    </location>
</feature>
<accession>A0A3S1AWS4</accession>
<gene>
    <name evidence="2" type="ORF">EGW08_021934</name>
</gene>
<dbReference type="AlphaFoldDB" id="A0A3S1AWS4"/>
<feature type="region of interest" description="Disordered" evidence="1">
    <location>
        <begin position="37"/>
        <end position="67"/>
    </location>
</feature>
<keyword evidence="3" id="KW-1185">Reference proteome</keyword>
<comment type="caution">
    <text evidence="2">The sequence shown here is derived from an EMBL/GenBank/DDBJ whole genome shotgun (WGS) entry which is preliminary data.</text>
</comment>
<reference evidence="2 3" key="1">
    <citation type="submission" date="2019-01" db="EMBL/GenBank/DDBJ databases">
        <title>A draft genome assembly of the solar-powered sea slug Elysia chlorotica.</title>
        <authorList>
            <person name="Cai H."/>
            <person name="Li Q."/>
            <person name="Fang X."/>
            <person name="Li J."/>
            <person name="Curtis N.E."/>
            <person name="Altenburger A."/>
            <person name="Shibata T."/>
            <person name="Feng M."/>
            <person name="Maeda T."/>
            <person name="Schwartz J.A."/>
            <person name="Shigenobu S."/>
            <person name="Lundholm N."/>
            <person name="Nishiyama T."/>
            <person name="Yang H."/>
            <person name="Hasebe M."/>
            <person name="Li S."/>
            <person name="Pierce S.K."/>
            <person name="Wang J."/>
        </authorList>
    </citation>
    <scope>NUCLEOTIDE SEQUENCE [LARGE SCALE GENOMIC DNA]</scope>
    <source>
        <strain evidence="2">EC2010</strain>
        <tissue evidence="2">Whole organism of an adult</tissue>
    </source>
</reference>
<dbReference type="Proteomes" id="UP000271974">
    <property type="component" value="Unassembled WGS sequence"/>
</dbReference>
<proteinExistence type="predicted"/>
<evidence type="ECO:0000256" key="1">
    <source>
        <dbReference type="SAM" id="MobiDB-lite"/>
    </source>
</evidence>